<dbReference type="EMBL" id="BSYI01000004">
    <property type="protein sequence ID" value="GMG81544.1"/>
    <property type="molecule type" value="Genomic_DNA"/>
</dbReference>
<dbReference type="RefSeq" id="WP_285670202.1">
    <property type="nucleotide sequence ID" value="NZ_BSYI01000004.1"/>
</dbReference>
<dbReference type="CDD" id="cd00586">
    <property type="entry name" value="4HBT"/>
    <property type="match status" value="1"/>
</dbReference>
<accession>A0ABQ6LDW5</accession>
<keyword evidence="2" id="KW-1185">Reference proteome</keyword>
<dbReference type="InterPro" id="IPR050563">
    <property type="entry name" value="4-hydroxybenzoyl-CoA_TE"/>
</dbReference>
<proteinExistence type="predicted"/>
<dbReference type="SUPFAM" id="SSF54637">
    <property type="entry name" value="Thioesterase/thiol ester dehydrase-isomerase"/>
    <property type="match status" value="1"/>
</dbReference>
<comment type="caution">
    <text evidence="1">The sequence shown here is derived from an EMBL/GenBank/DDBJ whole genome shotgun (WGS) entry which is preliminary data.</text>
</comment>
<gene>
    <name evidence="1" type="ORF">LNKW23_07570</name>
</gene>
<evidence type="ECO:0000313" key="2">
    <source>
        <dbReference type="Proteomes" id="UP001239909"/>
    </source>
</evidence>
<dbReference type="Gene3D" id="3.10.129.10">
    <property type="entry name" value="Hotdog Thioesterase"/>
    <property type="match status" value="1"/>
</dbReference>
<evidence type="ECO:0000313" key="1">
    <source>
        <dbReference type="EMBL" id="GMG81544.1"/>
    </source>
</evidence>
<dbReference type="Proteomes" id="UP001239909">
    <property type="component" value="Unassembled WGS sequence"/>
</dbReference>
<organism evidence="1 2">
    <name type="scientific">Paralimibaculum aggregatum</name>
    <dbReference type="NCBI Taxonomy" id="3036245"/>
    <lineage>
        <taxon>Bacteria</taxon>
        <taxon>Pseudomonadati</taxon>
        <taxon>Pseudomonadota</taxon>
        <taxon>Alphaproteobacteria</taxon>
        <taxon>Rhodobacterales</taxon>
        <taxon>Paracoccaceae</taxon>
        <taxon>Paralimibaculum</taxon>
    </lineage>
</organism>
<dbReference type="Pfam" id="PF13279">
    <property type="entry name" value="4HBT_2"/>
    <property type="match status" value="1"/>
</dbReference>
<sequence>MAERFDDPLPWTGEIAAPLRLFETAVRAEWIDDYQHVNIAHYLTICDHANWAFWNWINAPEGTIGARGGHEYIIVENHVHYLDELALGTPIHVTTQLLAHDAKRYILFHRVHRADGTLAATNEVKCLAFDLEARRPEAWRAPVAGRLAAIAAAHGGLETPPQAGAGIALKRR</sequence>
<dbReference type="InterPro" id="IPR029069">
    <property type="entry name" value="HotDog_dom_sf"/>
</dbReference>
<protein>
    <submittedName>
        <fullName evidence="1">Thioesterase family protein</fullName>
    </submittedName>
</protein>
<name>A0ABQ6LDW5_9RHOB</name>
<dbReference type="PANTHER" id="PTHR31793:SF2">
    <property type="entry name" value="BLR1345 PROTEIN"/>
    <property type="match status" value="1"/>
</dbReference>
<reference evidence="1 2" key="1">
    <citation type="submission" date="2023-04" db="EMBL/GenBank/DDBJ databases">
        <title>Marinoamorphus aggregata gen. nov., sp. Nov., isolate from tissue of brittle star Ophioplocus japonicus.</title>
        <authorList>
            <person name="Kawano K."/>
            <person name="Sawayama S."/>
            <person name="Nakagawa S."/>
        </authorList>
    </citation>
    <scope>NUCLEOTIDE SEQUENCE [LARGE SCALE GENOMIC DNA]</scope>
    <source>
        <strain evidence="1 2">NKW23</strain>
    </source>
</reference>
<dbReference type="PANTHER" id="PTHR31793">
    <property type="entry name" value="4-HYDROXYBENZOYL-COA THIOESTERASE FAMILY MEMBER"/>
    <property type="match status" value="1"/>
</dbReference>